<proteinExistence type="predicted"/>
<evidence type="ECO:0000313" key="3">
    <source>
        <dbReference type="Proteomes" id="UP001224644"/>
    </source>
</evidence>
<dbReference type="InterPro" id="IPR025139">
    <property type="entry name" value="DUF4062"/>
</dbReference>
<name>A0ABT8BH81_9HYPH</name>
<reference evidence="3" key="1">
    <citation type="journal article" date="2019" name="Int. J. Syst. Evol. Microbiol.">
        <title>The Global Catalogue of Microorganisms (GCM) 10K type strain sequencing project: providing services to taxonomists for standard genome sequencing and annotation.</title>
        <authorList>
            <consortium name="The Broad Institute Genomics Platform"/>
            <consortium name="The Broad Institute Genome Sequencing Center for Infectious Disease"/>
            <person name="Wu L."/>
            <person name="Ma J."/>
        </authorList>
    </citation>
    <scope>NUCLEOTIDE SEQUENCE [LARGE SCALE GENOMIC DNA]</scope>
    <source>
        <strain evidence="3">CECT 7069</strain>
    </source>
</reference>
<evidence type="ECO:0000259" key="1">
    <source>
        <dbReference type="Pfam" id="PF13271"/>
    </source>
</evidence>
<sequence>MIEKRFQVFVSSTFKDLITERQEITQALLELDCIPSGMELFPAANEDQWTLIKKVIDDCDYYIVIIAGKYGSLGPDGISYTEMEYRYALDKQKPIIAFLHKDTSTLPANKTEAGISEREKLQKFRTLAQKKVVRFWENPTELGSVVSRSLVQLTKSTPAIGWVRGDNVPDESAAQEILKLRKIIDKLEKEKIERAHAAPAGASLLSQGKDKIQIECSISYYIRGDIFAQSEELSWEVLIDWDTIIAAVTPSLIDEANEGTMRARINDALFGYDYHNMKKDEILSKHHIDSTKITTKSFETCLVQLVALGVISKSTRNRSIKDKTSYWKLTDHGEMLMYKLRAIHKNTSETIQNP</sequence>
<accession>A0ABT8BH81</accession>
<dbReference type="Proteomes" id="UP001224644">
    <property type="component" value="Unassembled WGS sequence"/>
</dbReference>
<comment type="caution">
    <text evidence="2">The sequence shown here is derived from an EMBL/GenBank/DDBJ whole genome shotgun (WGS) entry which is preliminary data.</text>
</comment>
<dbReference type="RefSeq" id="WP_238222518.1">
    <property type="nucleotide sequence ID" value="NZ_BPQD01000003.1"/>
</dbReference>
<keyword evidence="3" id="KW-1185">Reference proteome</keyword>
<dbReference type="EMBL" id="JAUFPX010000006">
    <property type="protein sequence ID" value="MDN3590885.1"/>
    <property type="molecule type" value="Genomic_DNA"/>
</dbReference>
<evidence type="ECO:0000313" key="2">
    <source>
        <dbReference type="EMBL" id="MDN3590885.1"/>
    </source>
</evidence>
<feature type="domain" description="DUF4062" evidence="1">
    <location>
        <begin position="7"/>
        <end position="88"/>
    </location>
</feature>
<organism evidence="2 3">
    <name type="scientific">Methylobacterium adhaesivum</name>
    <dbReference type="NCBI Taxonomy" id="333297"/>
    <lineage>
        <taxon>Bacteria</taxon>
        <taxon>Pseudomonadati</taxon>
        <taxon>Pseudomonadota</taxon>
        <taxon>Alphaproteobacteria</taxon>
        <taxon>Hyphomicrobiales</taxon>
        <taxon>Methylobacteriaceae</taxon>
        <taxon>Methylobacterium</taxon>
    </lineage>
</organism>
<dbReference type="Pfam" id="PF13271">
    <property type="entry name" value="DUF4062"/>
    <property type="match status" value="1"/>
</dbReference>
<gene>
    <name evidence="2" type="ORF">QWZ12_09695</name>
</gene>
<protein>
    <submittedName>
        <fullName evidence="2">DUF4062 domain-containing protein</fullName>
    </submittedName>
</protein>